<evidence type="ECO:0000313" key="7">
    <source>
        <dbReference type="EMBL" id="RDI52706.1"/>
    </source>
</evidence>
<name>A0A370H8H1_9NOCA</name>
<dbReference type="SUPFAM" id="SSF56176">
    <property type="entry name" value="FAD-binding/transporter-associated domain-like"/>
    <property type="match status" value="1"/>
</dbReference>
<dbReference type="STRING" id="1210089.GCA_001613165_03549"/>
<dbReference type="Pfam" id="PF01565">
    <property type="entry name" value="FAD_binding_4"/>
    <property type="match status" value="1"/>
</dbReference>
<dbReference type="InterPro" id="IPR016166">
    <property type="entry name" value="FAD-bd_PCMH"/>
</dbReference>
<dbReference type="PROSITE" id="PS00862">
    <property type="entry name" value="OX2_COVAL_FAD"/>
    <property type="match status" value="1"/>
</dbReference>
<evidence type="ECO:0000256" key="4">
    <source>
        <dbReference type="ARBA" id="ARBA00022827"/>
    </source>
</evidence>
<dbReference type="Gene3D" id="3.30.465.10">
    <property type="match status" value="1"/>
</dbReference>
<dbReference type="Proteomes" id="UP000255355">
    <property type="component" value="Unassembled WGS sequence"/>
</dbReference>
<dbReference type="Pfam" id="PF08031">
    <property type="entry name" value="BBE"/>
    <property type="match status" value="1"/>
</dbReference>
<dbReference type="InterPro" id="IPR006093">
    <property type="entry name" value="Oxy_OxRdtase_FAD_BS"/>
</dbReference>
<evidence type="ECO:0000256" key="3">
    <source>
        <dbReference type="ARBA" id="ARBA00022630"/>
    </source>
</evidence>
<evidence type="ECO:0000256" key="5">
    <source>
        <dbReference type="ARBA" id="ARBA00023002"/>
    </source>
</evidence>
<evidence type="ECO:0000256" key="1">
    <source>
        <dbReference type="ARBA" id="ARBA00001974"/>
    </source>
</evidence>
<proteinExistence type="inferred from homology"/>
<protein>
    <submittedName>
        <fullName evidence="7">FAD/FMN-containing dehydrogenase</fullName>
    </submittedName>
</protein>
<dbReference type="GO" id="GO:0016491">
    <property type="term" value="F:oxidoreductase activity"/>
    <property type="evidence" value="ECO:0007669"/>
    <property type="project" value="UniProtKB-KW"/>
</dbReference>
<dbReference type="OrthoDB" id="545125at2"/>
<keyword evidence="3" id="KW-0285">Flavoprotein</keyword>
<dbReference type="InterPro" id="IPR016169">
    <property type="entry name" value="FAD-bd_PCMH_sub2"/>
</dbReference>
<accession>A0A370H8H1</accession>
<dbReference type="Gene3D" id="3.40.462.20">
    <property type="match status" value="1"/>
</dbReference>
<evidence type="ECO:0000259" key="6">
    <source>
        <dbReference type="PROSITE" id="PS51387"/>
    </source>
</evidence>
<evidence type="ECO:0000256" key="2">
    <source>
        <dbReference type="ARBA" id="ARBA00005466"/>
    </source>
</evidence>
<sequence length="466" mass="49662">MTTTPAPAHLDELAAACRGTVLRPADDGYDQARHSWNAAVDNRPAVLVRCADTADIATGVDFARRHGLAVSVRAGGHDVAGHPEVADSLMLDLSRLQGLTVDATARRATVGPGVTWVQFDRACVAKGLAVTGADVSTVGVVGTALSGGTGWLQRAFGFTCDNVRSAQVVLADGRTVTADAERHPELLWALRGGGGNFGVVTALELELHPVPTVYAGTLLYPYRKARDVLAGFREFADSAPPELSLRATLIHWPPGAPEGPPRAAVTASYLGSADRARTVLEQLRRIGEPELDLMRPVTYPELQRNTEQAFATGHATATGTEWLRTLDDVTLDSLVDLGARMPTRHSLLSIHQLGGAIRRMPSAATSFGFHEAAYHLVAFSGGPAGIDLGRSREWIAETTTAVAACSAGGPYIGILDGTATSDRVRSAYNPDTYRRLARIKATYDADNLFRCNHNIPPEHDDTPAER</sequence>
<dbReference type="Gene3D" id="3.30.43.10">
    <property type="entry name" value="Uridine Diphospho-n-acetylenolpyruvylglucosamine Reductase, domain 2"/>
    <property type="match status" value="1"/>
</dbReference>
<keyword evidence="4" id="KW-0274">FAD</keyword>
<comment type="cofactor">
    <cofactor evidence="1">
        <name>FAD</name>
        <dbReference type="ChEBI" id="CHEBI:57692"/>
    </cofactor>
</comment>
<comment type="caution">
    <text evidence="7">The sequence shown here is derived from an EMBL/GenBank/DDBJ whole genome shotgun (WGS) entry which is preliminary data.</text>
</comment>
<reference evidence="7 8" key="1">
    <citation type="submission" date="2018-07" db="EMBL/GenBank/DDBJ databases">
        <title>Genomic Encyclopedia of Type Strains, Phase IV (KMG-IV): sequencing the most valuable type-strain genomes for metagenomic binning, comparative biology and taxonomic classification.</title>
        <authorList>
            <person name="Goeker M."/>
        </authorList>
    </citation>
    <scope>NUCLEOTIDE SEQUENCE [LARGE SCALE GENOMIC DNA]</scope>
    <source>
        <strain evidence="7 8">DSM 44952</strain>
    </source>
</reference>
<dbReference type="PROSITE" id="PS51387">
    <property type="entry name" value="FAD_PCMH"/>
    <property type="match status" value="1"/>
</dbReference>
<dbReference type="InterPro" id="IPR012951">
    <property type="entry name" value="BBE"/>
</dbReference>
<dbReference type="RefSeq" id="WP_068020768.1">
    <property type="nucleotide sequence ID" value="NZ_QQAZ01000003.1"/>
</dbReference>
<dbReference type="InterPro" id="IPR036318">
    <property type="entry name" value="FAD-bd_PCMH-like_sf"/>
</dbReference>
<evidence type="ECO:0000313" key="8">
    <source>
        <dbReference type="Proteomes" id="UP000255355"/>
    </source>
</evidence>
<dbReference type="InterPro" id="IPR016167">
    <property type="entry name" value="FAD-bd_PCMH_sub1"/>
</dbReference>
<dbReference type="EMBL" id="QQAZ01000003">
    <property type="protein sequence ID" value="RDI52706.1"/>
    <property type="molecule type" value="Genomic_DNA"/>
</dbReference>
<dbReference type="PANTHER" id="PTHR42973:SF39">
    <property type="entry name" value="FAD-BINDING PCMH-TYPE DOMAIN-CONTAINING PROTEIN"/>
    <property type="match status" value="1"/>
</dbReference>
<keyword evidence="8" id="KW-1185">Reference proteome</keyword>
<dbReference type="AlphaFoldDB" id="A0A370H8H1"/>
<organism evidence="7 8">
    <name type="scientific">Nocardia mexicana</name>
    <dbReference type="NCBI Taxonomy" id="279262"/>
    <lineage>
        <taxon>Bacteria</taxon>
        <taxon>Bacillati</taxon>
        <taxon>Actinomycetota</taxon>
        <taxon>Actinomycetes</taxon>
        <taxon>Mycobacteriales</taxon>
        <taxon>Nocardiaceae</taxon>
        <taxon>Nocardia</taxon>
    </lineage>
</organism>
<keyword evidence="5" id="KW-0560">Oxidoreductase</keyword>
<feature type="domain" description="FAD-binding PCMH-type" evidence="6">
    <location>
        <begin position="40"/>
        <end position="210"/>
    </location>
</feature>
<dbReference type="InterPro" id="IPR050416">
    <property type="entry name" value="FAD-linked_Oxidoreductase"/>
</dbReference>
<gene>
    <name evidence="7" type="ORF">DFR68_10390</name>
</gene>
<dbReference type="PANTHER" id="PTHR42973">
    <property type="entry name" value="BINDING OXIDOREDUCTASE, PUTATIVE (AFU_ORTHOLOGUE AFUA_1G17690)-RELATED"/>
    <property type="match status" value="1"/>
</dbReference>
<dbReference type="InterPro" id="IPR006094">
    <property type="entry name" value="Oxid_FAD_bind_N"/>
</dbReference>
<dbReference type="GO" id="GO:0071949">
    <property type="term" value="F:FAD binding"/>
    <property type="evidence" value="ECO:0007669"/>
    <property type="project" value="InterPro"/>
</dbReference>
<comment type="similarity">
    <text evidence="2">Belongs to the oxygen-dependent FAD-linked oxidoreductase family.</text>
</comment>